<feature type="compositionally biased region" description="Acidic residues" evidence="1">
    <location>
        <begin position="177"/>
        <end position="204"/>
    </location>
</feature>
<evidence type="ECO:0000256" key="1">
    <source>
        <dbReference type="SAM" id="MobiDB-lite"/>
    </source>
</evidence>
<evidence type="ECO:0000313" key="2">
    <source>
        <dbReference type="EMBL" id="CAB9526868.1"/>
    </source>
</evidence>
<keyword evidence="3" id="KW-1185">Reference proteome</keyword>
<feature type="compositionally biased region" description="Low complexity" evidence="1">
    <location>
        <begin position="260"/>
        <end position="281"/>
    </location>
</feature>
<dbReference type="Proteomes" id="UP001153069">
    <property type="component" value="Unassembled WGS sequence"/>
</dbReference>
<sequence length="302" mass="33009">MTLLQDVINAYLAPLLSKHAAGDPVTHDDLLASMEASKAVLANSPNEFVLKRAQNFHNAQLNAYNDSAKKALEQWAQQQSPPAVLKGETQAAYSARCLALVKSTRPKWHLEESELESCIHRHVQQRANEVYAQQQKQHTTGHKRGLSALSSDSGADEEDGEVIDGEEGDNNNNNTHEDDEQNEEEEDGEEEDGEEGEVEDDEEMSQSGDGNSTTVEANTNGNNNTTAKNNGNNNNGKKKKPQQGRNTKKRVIKRKSAIQKKGPPGNQKANNNNNNGAANKKPTTRKKPQGKKGGRVGNNKNA</sequence>
<dbReference type="OrthoDB" id="54736at2759"/>
<evidence type="ECO:0000313" key="3">
    <source>
        <dbReference type="Proteomes" id="UP001153069"/>
    </source>
</evidence>
<comment type="caution">
    <text evidence="2">The sequence shown here is derived from an EMBL/GenBank/DDBJ whole genome shotgun (WGS) entry which is preliminary data.</text>
</comment>
<name>A0A9N8HTL5_9STRA</name>
<reference evidence="2" key="1">
    <citation type="submission" date="2020-06" db="EMBL/GenBank/DDBJ databases">
        <authorList>
            <consortium name="Plant Systems Biology data submission"/>
        </authorList>
    </citation>
    <scope>NUCLEOTIDE SEQUENCE</scope>
    <source>
        <strain evidence="2">D6</strain>
    </source>
</reference>
<dbReference type="EMBL" id="CAICTM010001900">
    <property type="protein sequence ID" value="CAB9526868.1"/>
    <property type="molecule type" value="Genomic_DNA"/>
</dbReference>
<organism evidence="2 3">
    <name type="scientific">Seminavis robusta</name>
    <dbReference type="NCBI Taxonomy" id="568900"/>
    <lineage>
        <taxon>Eukaryota</taxon>
        <taxon>Sar</taxon>
        <taxon>Stramenopiles</taxon>
        <taxon>Ochrophyta</taxon>
        <taxon>Bacillariophyta</taxon>
        <taxon>Bacillariophyceae</taxon>
        <taxon>Bacillariophycidae</taxon>
        <taxon>Naviculales</taxon>
        <taxon>Naviculaceae</taxon>
        <taxon>Seminavis</taxon>
    </lineage>
</organism>
<proteinExistence type="predicted"/>
<gene>
    <name evidence="2" type="ORF">SEMRO_1902_G304440.1</name>
</gene>
<protein>
    <submittedName>
        <fullName evidence="2">Uncharacterized protein</fullName>
    </submittedName>
</protein>
<accession>A0A9N8HTL5</accession>
<feature type="compositionally biased region" description="Acidic residues" evidence="1">
    <location>
        <begin position="154"/>
        <end position="169"/>
    </location>
</feature>
<feature type="compositionally biased region" description="Basic residues" evidence="1">
    <location>
        <begin position="236"/>
        <end position="258"/>
    </location>
</feature>
<feature type="compositionally biased region" description="Low complexity" evidence="1">
    <location>
        <begin position="217"/>
        <end position="235"/>
    </location>
</feature>
<feature type="compositionally biased region" description="Basic residues" evidence="1">
    <location>
        <begin position="282"/>
        <end position="294"/>
    </location>
</feature>
<dbReference type="AlphaFoldDB" id="A0A9N8HTL5"/>
<feature type="region of interest" description="Disordered" evidence="1">
    <location>
        <begin position="130"/>
        <end position="302"/>
    </location>
</feature>
<feature type="compositionally biased region" description="Polar residues" evidence="1">
    <location>
        <begin position="205"/>
        <end position="216"/>
    </location>
</feature>